<gene>
    <name evidence="7" type="ORF">BKA21_000887</name>
    <name evidence="6" type="ORF">Col01nite_23860</name>
</gene>
<feature type="domain" description="HTH tetR-type" evidence="5">
    <location>
        <begin position="6"/>
        <end position="66"/>
    </location>
</feature>
<dbReference type="PANTHER" id="PTHR47506:SF3">
    <property type="entry name" value="HTH-TYPE TRANSCRIPTIONAL REGULATOR LMRA"/>
    <property type="match status" value="1"/>
</dbReference>
<evidence type="ECO:0000256" key="2">
    <source>
        <dbReference type="ARBA" id="ARBA00023125"/>
    </source>
</evidence>
<keyword evidence="2 4" id="KW-0238">DNA-binding</keyword>
<keyword evidence="3" id="KW-0804">Transcription</keyword>
<evidence type="ECO:0000259" key="5">
    <source>
        <dbReference type="PROSITE" id="PS50977"/>
    </source>
</evidence>
<accession>A0A7Y9JW46</accession>
<dbReference type="EMBL" id="BONN01000006">
    <property type="protein sequence ID" value="GIG33227.1"/>
    <property type="molecule type" value="Genomic_DNA"/>
</dbReference>
<organism evidence="7 8">
    <name type="scientific">Cellulomonas oligotrophica</name>
    <dbReference type="NCBI Taxonomy" id="931536"/>
    <lineage>
        <taxon>Bacteria</taxon>
        <taxon>Bacillati</taxon>
        <taxon>Actinomycetota</taxon>
        <taxon>Actinomycetes</taxon>
        <taxon>Micrococcales</taxon>
        <taxon>Cellulomonadaceae</taxon>
        <taxon>Cellulomonas</taxon>
    </lineage>
</organism>
<keyword evidence="9" id="KW-1185">Reference proteome</keyword>
<dbReference type="RefSeq" id="WP_140460767.1">
    <property type="nucleotide sequence ID" value="NZ_BAABFI010000005.1"/>
</dbReference>
<dbReference type="SUPFAM" id="SSF48498">
    <property type="entry name" value="Tetracyclin repressor-like, C-terminal domain"/>
    <property type="match status" value="1"/>
</dbReference>
<evidence type="ECO:0000313" key="9">
    <source>
        <dbReference type="Proteomes" id="UP000618382"/>
    </source>
</evidence>
<evidence type="ECO:0000313" key="8">
    <source>
        <dbReference type="Proteomes" id="UP000577956"/>
    </source>
</evidence>
<evidence type="ECO:0000313" key="6">
    <source>
        <dbReference type="EMBL" id="GIG33227.1"/>
    </source>
</evidence>
<dbReference type="AlphaFoldDB" id="A0A7Y9JW46"/>
<dbReference type="Proteomes" id="UP000577956">
    <property type="component" value="Unassembled WGS sequence"/>
</dbReference>
<dbReference type="PANTHER" id="PTHR47506">
    <property type="entry name" value="TRANSCRIPTIONAL REGULATORY PROTEIN"/>
    <property type="match status" value="1"/>
</dbReference>
<dbReference type="SUPFAM" id="SSF46689">
    <property type="entry name" value="Homeodomain-like"/>
    <property type="match status" value="1"/>
</dbReference>
<dbReference type="EMBL" id="JACCBK010000001">
    <property type="protein sequence ID" value="NYD85338.1"/>
    <property type="molecule type" value="Genomic_DNA"/>
</dbReference>
<dbReference type="InterPro" id="IPR001647">
    <property type="entry name" value="HTH_TetR"/>
</dbReference>
<dbReference type="PRINTS" id="PR00455">
    <property type="entry name" value="HTHTETR"/>
</dbReference>
<sequence length="188" mass="19878">MTDAAADPRARVLEAADALFYARGVAAVGMDEVRGAAGVSLKRLYQEFPGKEQLVLAVLDARHAFWEEGVARAAARATTPRERLLSVFDFLEDWFAGDDFRGCGFINTFGEMGAQSPAVAEAARAHKLAFRAYLQDLTVEAGGDARLGAQIALLVEGAQTTAAFTGTTEPAAEARDAATTLLDAAVRG</sequence>
<dbReference type="InterPro" id="IPR009057">
    <property type="entry name" value="Homeodomain-like_sf"/>
</dbReference>
<keyword evidence="1" id="KW-0805">Transcription regulation</keyword>
<reference evidence="6 9" key="2">
    <citation type="submission" date="2021-01" db="EMBL/GenBank/DDBJ databases">
        <title>Whole genome shotgun sequence of Cellulomonas oligotrophica NBRC 109435.</title>
        <authorList>
            <person name="Komaki H."/>
            <person name="Tamura T."/>
        </authorList>
    </citation>
    <scope>NUCLEOTIDE SEQUENCE [LARGE SCALE GENOMIC DNA]</scope>
    <source>
        <strain evidence="6 9">NBRC 109435</strain>
    </source>
</reference>
<evidence type="ECO:0000313" key="7">
    <source>
        <dbReference type="EMBL" id="NYD85338.1"/>
    </source>
</evidence>
<evidence type="ECO:0000256" key="4">
    <source>
        <dbReference type="PROSITE-ProRule" id="PRU00335"/>
    </source>
</evidence>
<reference evidence="7 8" key="1">
    <citation type="submission" date="2020-07" db="EMBL/GenBank/DDBJ databases">
        <title>Sequencing the genomes of 1000 actinobacteria strains.</title>
        <authorList>
            <person name="Klenk H.-P."/>
        </authorList>
    </citation>
    <scope>NUCLEOTIDE SEQUENCE [LARGE SCALE GENOMIC DNA]</scope>
    <source>
        <strain evidence="7 8">DSM 24482</strain>
    </source>
</reference>
<proteinExistence type="predicted"/>
<dbReference type="Proteomes" id="UP000618382">
    <property type="component" value="Unassembled WGS sequence"/>
</dbReference>
<dbReference type="InterPro" id="IPR036271">
    <property type="entry name" value="Tet_transcr_reg_TetR-rel_C_sf"/>
</dbReference>
<evidence type="ECO:0000256" key="1">
    <source>
        <dbReference type="ARBA" id="ARBA00023015"/>
    </source>
</evidence>
<dbReference type="Pfam" id="PF00440">
    <property type="entry name" value="TetR_N"/>
    <property type="match status" value="1"/>
</dbReference>
<feature type="DNA-binding region" description="H-T-H motif" evidence="4">
    <location>
        <begin position="29"/>
        <end position="48"/>
    </location>
</feature>
<dbReference type="GO" id="GO:0003677">
    <property type="term" value="F:DNA binding"/>
    <property type="evidence" value="ECO:0007669"/>
    <property type="project" value="UniProtKB-UniRule"/>
</dbReference>
<name>A0A7Y9JW46_9CELL</name>
<dbReference type="PROSITE" id="PS50977">
    <property type="entry name" value="HTH_TETR_2"/>
    <property type="match status" value="1"/>
</dbReference>
<dbReference type="Gene3D" id="1.10.357.10">
    <property type="entry name" value="Tetracycline Repressor, domain 2"/>
    <property type="match status" value="1"/>
</dbReference>
<comment type="caution">
    <text evidence="7">The sequence shown here is derived from an EMBL/GenBank/DDBJ whole genome shotgun (WGS) entry which is preliminary data.</text>
</comment>
<protein>
    <submittedName>
        <fullName evidence="7">AcrR family transcriptional regulator</fullName>
    </submittedName>
    <submittedName>
        <fullName evidence="6">TetR family transcriptional regulator</fullName>
    </submittedName>
</protein>
<evidence type="ECO:0000256" key="3">
    <source>
        <dbReference type="ARBA" id="ARBA00023163"/>
    </source>
</evidence>